<evidence type="ECO:0000313" key="6">
    <source>
        <dbReference type="EMBL" id="QNP69782.1"/>
    </source>
</evidence>
<comment type="pathway">
    <text evidence="2">Siderophore biosynthesis; mycobactin biosynthesis.</text>
</comment>
<evidence type="ECO:0000259" key="5">
    <source>
        <dbReference type="SMART" id="SM01006"/>
    </source>
</evidence>
<evidence type="ECO:0000256" key="3">
    <source>
        <dbReference type="ARBA" id="ARBA00020586"/>
    </source>
</evidence>
<evidence type="ECO:0000256" key="2">
    <source>
        <dbReference type="ARBA" id="ARBA00005102"/>
    </source>
</evidence>
<keyword evidence="7" id="KW-1185">Reference proteome</keyword>
<dbReference type="RefSeq" id="WP_187746817.1">
    <property type="nucleotide sequence ID" value="NZ_CP060828.1"/>
</dbReference>
<dbReference type="GO" id="GO:0019290">
    <property type="term" value="P:siderophore biosynthetic process"/>
    <property type="evidence" value="ECO:0007669"/>
    <property type="project" value="InterPro"/>
</dbReference>
<name>A0A7H0IAG6_9ACTN</name>
<dbReference type="PANTHER" id="PTHR31438:SF1">
    <property type="entry name" value="LYSINE N-ACYLTRANSFERASE C17G9.06C-RELATED"/>
    <property type="match status" value="1"/>
</dbReference>
<dbReference type="GO" id="GO:0016410">
    <property type="term" value="F:N-acyltransferase activity"/>
    <property type="evidence" value="ECO:0007669"/>
    <property type="project" value="TreeGrafter"/>
</dbReference>
<gene>
    <name evidence="6" type="ORF">IAG44_10190</name>
</gene>
<accession>A0A7H0IAG6</accession>
<dbReference type="InterPro" id="IPR019432">
    <property type="entry name" value="Acyltransferase_MbtK/IucB-like"/>
</dbReference>
<dbReference type="Proteomes" id="UP000516052">
    <property type="component" value="Chromosome"/>
</dbReference>
<proteinExistence type="predicted"/>
<dbReference type="AlphaFoldDB" id="A0A7H0IAG6"/>
<dbReference type="KEGG" id="sroi:IAG44_10190"/>
<dbReference type="Gene3D" id="3.40.630.30">
    <property type="match status" value="1"/>
</dbReference>
<dbReference type="PANTHER" id="PTHR31438">
    <property type="entry name" value="LYSINE N-ACYLTRANSFERASE C17G9.06C-RELATED"/>
    <property type="match status" value="1"/>
</dbReference>
<evidence type="ECO:0000256" key="1">
    <source>
        <dbReference type="ARBA" id="ARBA00003818"/>
    </source>
</evidence>
<dbReference type="SMART" id="SM01006">
    <property type="entry name" value="AlcB"/>
    <property type="match status" value="1"/>
</dbReference>
<protein>
    <recommendedName>
        <fullName evidence="3">Lysine N-acyltransferase MbtK</fullName>
    </recommendedName>
    <alternativeName>
        <fullName evidence="4">Mycobactin synthase protein K</fullName>
    </alternativeName>
</protein>
<evidence type="ECO:0000313" key="7">
    <source>
        <dbReference type="Proteomes" id="UP000516052"/>
    </source>
</evidence>
<evidence type="ECO:0000256" key="4">
    <source>
        <dbReference type="ARBA" id="ARBA00031122"/>
    </source>
</evidence>
<sequence>MSTTKGHADRDVTEDLLDGVAGWGPVLCHLGIFELVPVTFDLGIPLVARWMNDPAVAAYWDLAGPEIRTTRHIRVQLHGDGRSVPCLGVLNGTPMSYWEIYRADLDQLARYYPALPQDTGIHLLIGAPEDRGRGVGGILLRAVTELVLDKRPACRQVVGEPDVRNASSRRVFRKAGFDFVAEVDLLSKRAALMIRDRLTLYPYEIPRFDGYS</sequence>
<dbReference type="InterPro" id="IPR016181">
    <property type="entry name" value="Acyl_CoA_acyltransferase"/>
</dbReference>
<organism evidence="6 7">
    <name type="scientific">Streptomyces roseirectus</name>
    <dbReference type="NCBI Taxonomy" id="2768066"/>
    <lineage>
        <taxon>Bacteria</taxon>
        <taxon>Bacillati</taxon>
        <taxon>Actinomycetota</taxon>
        <taxon>Actinomycetes</taxon>
        <taxon>Kitasatosporales</taxon>
        <taxon>Streptomycetaceae</taxon>
        <taxon>Streptomyces</taxon>
    </lineage>
</organism>
<feature type="domain" description="Acyltransferase MbtK/IucB-like conserved" evidence="5">
    <location>
        <begin position="38"/>
        <end position="84"/>
    </location>
</feature>
<dbReference type="Pfam" id="PF13523">
    <property type="entry name" value="Acetyltransf_8"/>
    <property type="match status" value="1"/>
</dbReference>
<dbReference type="EMBL" id="CP060828">
    <property type="protein sequence ID" value="QNP69782.1"/>
    <property type="molecule type" value="Genomic_DNA"/>
</dbReference>
<dbReference type="SUPFAM" id="SSF55729">
    <property type="entry name" value="Acyl-CoA N-acyltransferases (Nat)"/>
    <property type="match status" value="1"/>
</dbReference>
<dbReference type="UniPathway" id="UPA00011"/>
<keyword evidence="6" id="KW-0808">Transferase</keyword>
<reference evidence="6 7" key="1">
    <citation type="submission" date="2020-08" db="EMBL/GenBank/DDBJ databases">
        <title>A novel species.</title>
        <authorList>
            <person name="Gao J."/>
        </authorList>
    </citation>
    <scope>NUCLEOTIDE SEQUENCE [LARGE SCALE GENOMIC DNA]</scope>
    <source>
        <strain evidence="6 7">CRXT-G-22</strain>
    </source>
</reference>
<comment type="function">
    <text evidence="1">Acyltransferase required for the direct transfer of medium- to long-chain fatty acyl moieties from a carrier protein (MbtL) on to the epsilon-amino group of lysine residue in the mycobactin core.</text>
</comment>